<evidence type="ECO:0000313" key="6">
    <source>
        <dbReference type="EMBL" id="KAK1360272.1"/>
    </source>
</evidence>
<feature type="domain" description="Glucose-methanol-choline oxidoreductase N-terminal" evidence="5">
    <location>
        <begin position="282"/>
        <end position="296"/>
    </location>
</feature>
<keyword evidence="6" id="KW-0456">Lyase</keyword>
<reference evidence="6" key="1">
    <citation type="submission" date="2023-02" db="EMBL/GenBank/DDBJ databases">
        <title>Genome of toxic invasive species Heracleum sosnowskyi carries increased number of genes despite the absence of recent whole-genome duplications.</title>
        <authorList>
            <person name="Schelkunov M."/>
            <person name="Shtratnikova V."/>
            <person name="Makarenko M."/>
            <person name="Klepikova A."/>
            <person name="Omelchenko D."/>
            <person name="Novikova G."/>
            <person name="Obukhova E."/>
            <person name="Bogdanov V."/>
            <person name="Penin A."/>
            <person name="Logacheva M."/>
        </authorList>
    </citation>
    <scope>NUCLEOTIDE SEQUENCE</scope>
    <source>
        <strain evidence="6">Hsosn_3</strain>
        <tissue evidence="6">Leaf</tissue>
    </source>
</reference>
<name>A0AAD8M5L8_9APIA</name>
<sequence>MQQYYSMVLIIKFFLLLSLFTFCQGKNTNTWEEEYPFIKNASSFSSVAKIKEYDYIIVGGGTAGCPLAATLSRNFKVLVLERGGVPYGNKNTSLKNFHINLADTSPNSPAQLFVVEGVFNVRPRILGGGSSINAGFYSRPSLRSLMELGLDPKLAYKSYPWVEKQIVQWPVLNPWQSAIRSALLQVGITPDNGYSYEHLYGTKIGGTIFDKDGIRHGAAELLKSANPKNLDVLIRATAQKIVFDQSSGKPRAVGVIFKDENGEQHEAILSNYNKSEVILSSGAIGSPQLLLLSGIGAKAELEQMNISVVLNNQFVGKGMADNPQNNLIVPFNRLVAQSLVQTVGITREGVYIEAIVRKWKV</sequence>
<dbReference type="AlphaFoldDB" id="A0AAD8M5L8"/>
<accession>A0AAD8M5L8</accession>
<dbReference type="GO" id="GO:0050660">
    <property type="term" value="F:flavin adenine dinucleotide binding"/>
    <property type="evidence" value="ECO:0007669"/>
    <property type="project" value="InterPro"/>
</dbReference>
<feature type="chain" id="PRO_5042070919" evidence="4">
    <location>
        <begin position="26"/>
        <end position="361"/>
    </location>
</feature>
<gene>
    <name evidence="6" type="ORF">POM88_044746</name>
</gene>
<keyword evidence="3" id="KW-0274">FAD</keyword>
<dbReference type="PROSITE" id="PS00624">
    <property type="entry name" value="GMC_OXRED_2"/>
    <property type="match status" value="1"/>
</dbReference>
<evidence type="ECO:0000256" key="1">
    <source>
        <dbReference type="ARBA" id="ARBA00001974"/>
    </source>
</evidence>
<evidence type="ECO:0000256" key="2">
    <source>
        <dbReference type="ARBA" id="ARBA00022630"/>
    </source>
</evidence>
<comment type="cofactor">
    <cofactor evidence="1">
        <name>FAD</name>
        <dbReference type="ChEBI" id="CHEBI:57692"/>
    </cofactor>
</comment>
<dbReference type="GO" id="GO:0016829">
    <property type="term" value="F:lyase activity"/>
    <property type="evidence" value="ECO:0007669"/>
    <property type="project" value="UniProtKB-KW"/>
</dbReference>
<organism evidence="6 7">
    <name type="scientific">Heracleum sosnowskyi</name>
    <dbReference type="NCBI Taxonomy" id="360622"/>
    <lineage>
        <taxon>Eukaryota</taxon>
        <taxon>Viridiplantae</taxon>
        <taxon>Streptophyta</taxon>
        <taxon>Embryophyta</taxon>
        <taxon>Tracheophyta</taxon>
        <taxon>Spermatophyta</taxon>
        <taxon>Magnoliopsida</taxon>
        <taxon>eudicotyledons</taxon>
        <taxon>Gunneridae</taxon>
        <taxon>Pentapetalae</taxon>
        <taxon>asterids</taxon>
        <taxon>campanulids</taxon>
        <taxon>Apiales</taxon>
        <taxon>Apiaceae</taxon>
        <taxon>Apioideae</taxon>
        <taxon>apioid superclade</taxon>
        <taxon>Tordylieae</taxon>
        <taxon>Tordyliinae</taxon>
        <taxon>Heracleum</taxon>
    </lineage>
</organism>
<dbReference type="Gene3D" id="3.50.50.60">
    <property type="entry name" value="FAD/NAD(P)-binding domain"/>
    <property type="match status" value="1"/>
</dbReference>
<protein>
    <submittedName>
        <fullName evidence="6">(R)-mandelonitrile lyase-like</fullName>
    </submittedName>
</protein>
<evidence type="ECO:0000313" key="7">
    <source>
        <dbReference type="Proteomes" id="UP001237642"/>
    </source>
</evidence>
<dbReference type="PANTHER" id="PTHR45968">
    <property type="entry name" value="OSJNBA0019K04.7 PROTEIN"/>
    <property type="match status" value="1"/>
</dbReference>
<dbReference type="GO" id="GO:0016614">
    <property type="term" value="F:oxidoreductase activity, acting on CH-OH group of donors"/>
    <property type="evidence" value="ECO:0007669"/>
    <property type="project" value="InterPro"/>
</dbReference>
<dbReference type="Proteomes" id="UP001237642">
    <property type="component" value="Unassembled WGS sequence"/>
</dbReference>
<dbReference type="EMBL" id="JAUIZM010000010">
    <property type="protein sequence ID" value="KAK1360272.1"/>
    <property type="molecule type" value="Genomic_DNA"/>
</dbReference>
<proteinExistence type="predicted"/>
<keyword evidence="7" id="KW-1185">Reference proteome</keyword>
<keyword evidence="2" id="KW-0285">Flavoprotein</keyword>
<dbReference type="PANTHER" id="PTHR45968:SF5">
    <property type="entry name" value="PROTEIN HOTHEAD"/>
    <property type="match status" value="1"/>
</dbReference>
<keyword evidence="4" id="KW-0732">Signal</keyword>
<feature type="signal peptide" evidence="4">
    <location>
        <begin position="1"/>
        <end position="25"/>
    </location>
</feature>
<comment type="caution">
    <text evidence="6">The sequence shown here is derived from an EMBL/GenBank/DDBJ whole genome shotgun (WGS) entry which is preliminary data.</text>
</comment>
<dbReference type="InterPro" id="IPR036188">
    <property type="entry name" value="FAD/NAD-bd_sf"/>
</dbReference>
<dbReference type="SUPFAM" id="SSF51905">
    <property type="entry name" value="FAD/NAD(P)-binding domain"/>
    <property type="match status" value="1"/>
</dbReference>
<dbReference type="Pfam" id="PF00732">
    <property type="entry name" value="GMC_oxred_N"/>
    <property type="match status" value="1"/>
</dbReference>
<dbReference type="Gene3D" id="3.30.410.40">
    <property type="match status" value="1"/>
</dbReference>
<dbReference type="InterPro" id="IPR000172">
    <property type="entry name" value="GMC_OxRdtase_N"/>
</dbReference>
<evidence type="ECO:0000256" key="4">
    <source>
        <dbReference type="SAM" id="SignalP"/>
    </source>
</evidence>
<dbReference type="InterPro" id="IPR051871">
    <property type="entry name" value="GMC_Oxidoreductase-Related"/>
</dbReference>
<evidence type="ECO:0000259" key="5">
    <source>
        <dbReference type="PROSITE" id="PS00624"/>
    </source>
</evidence>
<reference evidence="6" key="2">
    <citation type="submission" date="2023-05" db="EMBL/GenBank/DDBJ databases">
        <authorList>
            <person name="Schelkunov M.I."/>
        </authorList>
    </citation>
    <scope>NUCLEOTIDE SEQUENCE</scope>
    <source>
        <strain evidence="6">Hsosn_3</strain>
        <tissue evidence="6">Leaf</tissue>
    </source>
</reference>
<evidence type="ECO:0000256" key="3">
    <source>
        <dbReference type="ARBA" id="ARBA00022827"/>
    </source>
</evidence>